<comment type="caution">
    <text evidence="8">The sequence shown here is derived from an EMBL/GenBank/DDBJ whole genome shotgun (WGS) entry which is preliminary data.</text>
</comment>
<dbReference type="GO" id="GO:0030416">
    <property type="term" value="P:methylamine metabolic process"/>
    <property type="evidence" value="ECO:0007669"/>
    <property type="project" value="InterPro"/>
</dbReference>
<gene>
    <name evidence="8" type="ORF">FH715_04160</name>
</gene>
<dbReference type="GO" id="GO:0016020">
    <property type="term" value="C:membrane"/>
    <property type="evidence" value="ECO:0007669"/>
    <property type="project" value="UniProtKB-SubCell"/>
</dbReference>
<dbReference type="Proteomes" id="UP000311713">
    <property type="component" value="Unassembled WGS sequence"/>
</dbReference>
<organism evidence="8 9">
    <name type="scientific">Streptomyces sedi</name>
    <dbReference type="NCBI Taxonomy" id="555059"/>
    <lineage>
        <taxon>Bacteria</taxon>
        <taxon>Bacillati</taxon>
        <taxon>Actinomycetota</taxon>
        <taxon>Actinomycetes</taxon>
        <taxon>Kitasatosporales</taxon>
        <taxon>Streptomycetaceae</taxon>
        <taxon>Streptomyces</taxon>
    </lineage>
</organism>
<comment type="subcellular location">
    <subcellularLocation>
        <location evidence="1">Membrane</location>
        <topology evidence="1">Multi-pass membrane protein</topology>
    </subcellularLocation>
</comment>
<dbReference type="InterPro" id="IPR009908">
    <property type="entry name" value="Methylamine_util_MauE"/>
</dbReference>
<keyword evidence="4 6" id="KW-0472">Membrane</keyword>
<keyword evidence="2 6" id="KW-0812">Transmembrane</keyword>
<evidence type="ECO:0000256" key="1">
    <source>
        <dbReference type="ARBA" id="ARBA00004141"/>
    </source>
</evidence>
<proteinExistence type="predicted"/>
<evidence type="ECO:0000313" key="9">
    <source>
        <dbReference type="Proteomes" id="UP000311713"/>
    </source>
</evidence>
<protein>
    <submittedName>
        <fullName evidence="8">Methylamine utilization protein MauE</fullName>
    </submittedName>
</protein>
<evidence type="ECO:0000256" key="2">
    <source>
        <dbReference type="ARBA" id="ARBA00022692"/>
    </source>
</evidence>
<reference evidence="8 9" key="1">
    <citation type="submission" date="2019-06" db="EMBL/GenBank/DDBJ databases">
        <title>Draft genome of Streptomyces sedi sp. JCM16909.</title>
        <authorList>
            <person name="Klykleung N."/>
            <person name="Tanasupawat S."/>
            <person name="Kudo T."/>
            <person name="Yuki M."/>
            <person name="Ohkuma M."/>
        </authorList>
    </citation>
    <scope>NUCLEOTIDE SEQUENCE [LARGE SCALE GENOMIC DNA]</scope>
    <source>
        <strain evidence="8 9">JCM 16909</strain>
    </source>
</reference>
<dbReference type="OrthoDB" id="4337573at2"/>
<accession>A0A5C4VC68</accession>
<dbReference type="Pfam" id="PF07291">
    <property type="entry name" value="MauE"/>
    <property type="match status" value="1"/>
</dbReference>
<feature type="transmembrane region" description="Helical" evidence="6">
    <location>
        <begin position="74"/>
        <end position="93"/>
    </location>
</feature>
<dbReference type="RefSeq" id="WP_139640759.1">
    <property type="nucleotide sequence ID" value="NZ_BAAAZS010000006.1"/>
</dbReference>
<evidence type="ECO:0000256" key="3">
    <source>
        <dbReference type="ARBA" id="ARBA00022989"/>
    </source>
</evidence>
<evidence type="ECO:0000259" key="7">
    <source>
        <dbReference type="Pfam" id="PF07291"/>
    </source>
</evidence>
<feature type="transmembrane region" description="Helical" evidence="6">
    <location>
        <begin position="150"/>
        <end position="173"/>
    </location>
</feature>
<feature type="compositionally biased region" description="Gly residues" evidence="5">
    <location>
        <begin position="184"/>
        <end position="193"/>
    </location>
</feature>
<keyword evidence="9" id="KW-1185">Reference proteome</keyword>
<evidence type="ECO:0000256" key="6">
    <source>
        <dbReference type="SAM" id="Phobius"/>
    </source>
</evidence>
<keyword evidence="3 6" id="KW-1133">Transmembrane helix</keyword>
<feature type="transmembrane region" description="Helical" evidence="6">
    <location>
        <begin position="119"/>
        <end position="138"/>
    </location>
</feature>
<name>A0A5C4VC68_9ACTN</name>
<evidence type="ECO:0000256" key="5">
    <source>
        <dbReference type="SAM" id="MobiDB-lite"/>
    </source>
</evidence>
<dbReference type="EMBL" id="VDGT01000002">
    <property type="protein sequence ID" value="TNM33554.1"/>
    <property type="molecule type" value="Genomic_DNA"/>
</dbReference>
<evidence type="ECO:0000256" key="4">
    <source>
        <dbReference type="ARBA" id="ARBA00023136"/>
    </source>
</evidence>
<feature type="region of interest" description="Disordered" evidence="5">
    <location>
        <begin position="178"/>
        <end position="217"/>
    </location>
</feature>
<sequence>MTTLLASVAAGVTLLALLAGCAAHLSRPRTLPDALTAHGLLPRRAVPPAARAVTTAETLLVLGGAAALLTGERGALTAVLTAATALFTSYALYTRRALTSGRGGPCGCSRTEVPLSGWVVGRAWAFAGSALLGAALTAGRAAPPESAARWTVVALAATTLTTLLWTLPAAMVAPDAARHDNRAGHGGHGGHSGHSGHSGQAPPPSAARRLTAAEGGH</sequence>
<dbReference type="AlphaFoldDB" id="A0A5C4VC68"/>
<evidence type="ECO:0000313" key="8">
    <source>
        <dbReference type="EMBL" id="TNM33554.1"/>
    </source>
</evidence>
<feature type="domain" description="Methylamine utilisation protein MauE" evidence="7">
    <location>
        <begin position="3"/>
        <end position="135"/>
    </location>
</feature>